<keyword evidence="3" id="KW-1185">Reference proteome</keyword>
<evidence type="ECO:0000313" key="3">
    <source>
        <dbReference type="Proteomes" id="UP000237000"/>
    </source>
</evidence>
<dbReference type="Proteomes" id="UP000237000">
    <property type="component" value="Unassembled WGS sequence"/>
</dbReference>
<name>A0A2P5EHB2_TREOI</name>
<keyword evidence="1" id="KW-1133">Transmembrane helix</keyword>
<feature type="transmembrane region" description="Helical" evidence="1">
    <location>
        <begin position="25"/>
        <end position="45"/>
    </location>
</feature>
<reference evidence="3" key="1">
    <citation type="submission" date="2016-06" db="EMBL/GenBank/DDBJ databases">
        <title>Parallel loss of symbiosis genes in relatives of nitrogen-fixing non-legume Parasponia.</title>
        <authorList>
            <person name="Van Velzen R."/>
            <person name="Holmer R."/>
            <person name="Bu F."/>
            <person name="Rutten L."/>
            <person name="Van Zeijl A."/>
            <person name="Liu W."/>
            <person name="Santuari L."/>
            <person name="Cao Q."/>
            <person name="Sharma T."/>
            <person name="Shen D."/>
            <person name="Roswanjaya Y."/>
            <person name="Wardhani T."/>
            <person name="Kalhor M.S."/>
            <person name="Jansen J."/>
            <person name="Van den Hoogen J."/>
            <person name="Gungor B."/>
            <person name="Hartog M."/>
            <person name="Hontelez J."/>
            <person name="Verver J."/>
            <person name="Yang W.-C."/>
            <person name="Schijlen E."/>
            <person name="Repin R."/>
            <person name="Schilthuizen M."/>
            <person name="Schranz E."/>
            <person name="Heidstra R."/>
            <person name="Miyata K."/>
            <person name="Fedorova E."/>
            <person name="Kohlen W."/>
            <person name="Bisseling T."/>
            <person name="Smit S."/>
            <person name="Geurts R."/>
        </authorList>
    </citation>
    <scope>NUCLEOTIDE SEQUENCE [LARGE SCALE GENOMIC DNA]</scope>
    <source>
        <strain evidence="3">cv. RG33-2</strain>
    </source>
</reference>
<dbReference type="InParanoid" id="A0A2P5EHB2"/>
<evidence type="ECO:0000313" key="2">
    <source>
        <dbReference type="EMBL" id="PON84919.1"/>
    </source>
</evidence>
<keyword evidence="1" id="KW-0812">Transmembrane</keyword>
<keyword evidence="1" id="KW-0472">Membrane</keyword>
<sequence length="111" mass="12837">MDNLSLQGILCPILCNRYSSDNESIFHAIVLLALFGILLGAKSLVGLNKKLQRDAHYHYFNEENFEDFVMVIWLLQTKRNNFVHGNTLRMADAILEDAGRYLFEFQQAEKI</sequence>
<evidence type="ECO:0000256" key="1">
    <source>
        <dbReference type="SAM" id="Phobius"/>
    </source>
</evidence>
<dbReference type="EMBL" id="JXTC01000155">
    <property type="protein sequence ID" value="PON84919.1"/>
    <property type="molecule type" value="Genomic_DNA"/>
</dbReference>
<dbReference type="AlphaFoldDB" id="A0A2P5EHB2"/>
<organism evidence="2 3">
    <name type="scientific">Trema orientale</name>
    <name type="common">Charcoal tree</name>
    <name type="synonym">Celtis orientalis</name>
    <dbReference type="NCBI Taxonomy" id="63057"/>
    <lineage>
        <taxon>Eukaryota</taxon>
        <taxon>Viridiplantae</taxon>
        <taxon>Streptophyta</taxon>
        <taxon>Embryophyta</taxon>
        <taxon>Tracheophyta</taxon>
        <taxon>Spermatophyta</taxon>
        <taxon>Magnoliopsida</taxon>
        <taxon>eudicotyledons</taxon>
        <taxon>Gunneridae</taxon>
        <taxon>Pentapetalae</taxon>
        <taxon>rosids</taxon>
        <taxon>fabids</taxon>
        <taxon>Rosales</taxon>
        <taxon>Cannabaceae</taxon>
        <taxon>Trema</taxon>
    </lineage>
</organism>
<proteinExistence type="predicted"/>
<gene>
    <name evidence="2" type="ORF">TorRG33x02_193170</name>
</gene>
<dbReference type="OrthoDB" id="10360838at2759"/>
<accession>A0A2P5EHB2</accession>
<protein>
    <submittedName>
        <fullName evidence="2">Uncharacterized protein</fullName>
    </submittedName>
</protein>
<comment type="caution">
    <text evidence="2">The sequence shown here is derived from an EMBL/GenBank/DDBJ whole genome shotgun (WGS) entry which is preliminary data.</text>
</comment>